<protein>
    <submittedName>
        <fullName evidence="1">Uncharacterized protein</fullName>
    </submittedName>
</protein>
<name>A0ACD5UIH0_AVESA</name>
<evidence type="ECO:0000313" key="2">
    <source>
        <dbReference type="Proteomes" id="UP001732700"/>
    </source>
</evidence>
<evidence type="ECO:0000313" key="1">
    <source>
        <dbReference type="EnsemblPlants" id="AVESA.00010b.r2.2AG0253060.1.CDS"/>
    </source>
</evidence>
<reference evidence="1" key="1">
    <citation type="submission" date="2021-05" db="EMBL/GenBank/DDBJ databases">
        <authorList>
            <person name="Scholz U."/>
            <person name="Mascher M."/>
            <person name="Fiebig A."/>
        </authorList>
    </citation>
    <scope>NUCLEOTIDE SEQUENCE [LARGE SCALE GENOMIC DNA]</scope>
</reference>
<accession>A0ACD5UIH0</accession>
<organism evidence="1 2">
    <name type="scientific">Avena sativa</name>
    <name type="common">Oat</name>
    <dbReference type="NCBI Taxonomy" id="4498"/>
    <lineage>
        <taxon>Eukaryota</taxon>
        <taxon>Viridiplantae</taxon>
        <taxon>Streptophyta</taxon>
        <taxon>Embryophyta</taxon>
        <taxon>Tracheophyta</taxon>
        <taxon>Spermatophyta</taxon>
        <taxon>Magnoliopsida</taxon>
        <taxon>Liliopsida</taxon>
        <taxon>Poales</taxon>
        <taxon>Poaceae</taxon>
        <taxon>BOP clade</taxon>
        <taxon>Pooideae</taxon>
        <taxon>Poodae</taxon>
        <taxon>Poeae</taxon>
        <taxon>Poeae Chloroplast Group 1 (Aveneae type)</taxon>
        <taxon>Aveninae</taxon>
        <taxon>Avena</taxon>
    </lineage>
</organism>
<reference evidence="1" key="2">
    <citation type="submission" date="2025-09" db="UniProtKB">
        <authorList>
            <consortium name="EnsemblPlants"/>
        </authorList>
    </citation>
    <scope>IDENTIFICATION</scope>
</reference>
<dbReference type="Proteomes" id="UP001732700">
    <property type="component" value="Chromosome 2A"/>
</dbReference>
<keyword evidence="2" id="KW-1185">Reference proteome</keyword>
<proteinExistence type="predicted"/>
<sequence length="371" mass="42462">MARKVDAPNGMRNNGKHYYTMCRTMFEIDTKYVPIKLMGKGAYGTVCSSINQETNEKVAIKKINDVFDNRKDAVRMLREMKLLRHLRHENVVFLKDIMMPVRRRSFKDVYLVTELMDTDLNQIISSSQPLSNDHCQYFLFQLLRGLKYVHSAGILHRDLKPGNLLVNTNSDLKICDFGLARTDSTRGQSMTEYVVTRSYRAPELLLGCENYDASIDVWSVGCIFAELLGRKPIFPGTECLSQLKLIVNVLGTIRDGDLGFIDKPRARNYIKSLPCSLGIPLSSMYPQAHPLAIDLLQKMLVFDPSERISVVEALEHPYMSALYDPSANPPAQVHADLDIDENISVDMIREMLCQEMLQYQQRPSKWRIFNK</sequence>
<dbReference type="EnsemblPlants" id="AVESA.00010b.r2.2AG0253060.1">
    <property type="protein sequence ID" value="AVESA.00010b.r2.2AG0253060.1.CDS"/>
    <property type="gene ID" value="AVESA.00010b.r2.2AG0253060"/>
</dbReference>